<dbReference type="Pfam" id="PF13378">
    <property type="entry name" value="MR_MLE_C"/>
    <property type="match status" value="1"/>
</dbReference>
<evidence type="ECO:0000313" key="7">
    <source>
        <dbReference type="Proteomes" id="UP000219994"/>
    </source>
</evidence>
<dbReference type="EC" id="4.2.1.40" evidence="3"/>
<dbReference type="Gene3D" id="3.30.390.10">
    <property type="entry name" value="Enolase-like, N-terminal domain"/>
    <property type="match status" value="1"/>
</dbReference>
<dbReference type="InterPro" id="IPR036849">
    <property type="entry name" value="Enolase-like_C_sf"/>
</dbReference>
<dbReference type="InterPro" id="IPR029065">
    <property type="entry name" value="Enolase_C-like"/>
</dbReference>
<feature type="region of interest" description="Disordered" evidence="4">
    <location>
        <begin position="388"/>
        <end position="409"/>
    </location>
</feature>
<dbReference type="Proteomes" id="UP000219994">
    <property type="component" value="Unassembled WGS sequence"/>
</dbReference>
<dbReference type="InterPro" id="IPR029017">
    <property type="entry name" value="Enolase-like_N"/>
</dbReference>
<dbReference type="SFLD" id="SFLDS00001">
    <property type="entry name" value="Enolase"/>
    <property type="match status" value="1"/>
</dbReference>
<dbReference type="SUPFAM" id="SSF51604">
    <property type="entry name" value="Enolase C-terminal domain-like"/>
    <property type="match status" value="1"/>
</dbReference>
<evidence type="ECO:0000256" key="3">
    <source>
        <dbReference type="ARBA" id="ARBA00011973"/>
    </source>
</evidence>
<dbReference type="InterPro" id="IPR034593">
    <property type="entry name" value="DgoD-like"/>
</dbReference>
<feature type="domain" description="Mandelate racemase/muconate lactonizing enzyme C-terminal" evidence="5">
    <location>
        <begin position="157"/>
        <end position="251"/>
    </location>
</feature>
<dbReference type="PANTHER" id="PTHR48080">
    <property type="entry name" value="D-GALACTONATE DEHYDRATASE-RELATED"/>
    <property type="match status" value="1"/>
</dbReference>
<accession>A0A2A6FS70</accession>
<dbReference type="InterPro" id="IPR013341">
    <property type="entry name" value="Mandelate_racemase_N_dom"/>
</dbReference>
<evidence type="ECO:0000259" key="5">
    <source>
        <dbReference type="SMART" id="SM00922"/>
    </source>
</evidence>
<evidence type="ECO:0000256" key="4">
    <source>
        <dbReference type="SAM" id="MobiDB-lite"/>
    </source>
</evidence>
<comment type="pathway">
    <text evidence="2">Carbohydrate acid metabolism; D-glucarate degradation; 2,5-dioxopentanoate from D-glucarate: step 1/2.</text>
</comment>
<sequence length="409" mass="44566">MKITDLVVTPIAFRDPPLLNSVGAHEPLALRIIFQVHVEGGIVGAGECNANIPLEAIQAVREGIIGMSVTGTKAIEQRVDHILRQAAPALSQSQRLWVFSPIEVACLDALGKILNLPVSDLLGGAVRQRVEFSAYLFYKWEGHTGQEPDRWGPALDPAGIVRQAQQFVSEFGFKTIKLKGGVFPPAEESAAIRALAAALPGYPLRIDPNGAWTIATAKQVVADLHGVIEYFEDPVLTIDGMSQVSAETPIPLATNMCVVETAHIGEAFEKDAVQVVLSDHHIWGGLRRTRELAAICEALGWGVSMHSNSHLGISLAAMIHLAATIPNLDYACDTHYPWNYEDDIIRGGPMVFTEGTLPVPNGPGLGVDIDPDKLAEAHERYIEFGRTTRDDSGYRRTREPHYDPTLPRF</sequence>
<evidence type="ECO:0000256" key="1">
    <source>
        <dbReference type="ARBA" id="ARBA00001426"/>
    </source>
</evidence>
<proteinExistence type="predicted"/>
<dbReference type="SUPFAM" id="SSF54826">
    <property type="entry name" value="Enolase N-terminal domain-like"/>
    <property type="match status" value="1"/>
</dbReference>
<feature type="compositionally biased region" description="Basic and acidic residues" evidence="4">
    <location>
        <begin position="388"/>
        <end position="402"/>
    </location>
</feature>
<organism evidence="6 7">
    <name type="scientific">Candidatus Lumbricidiphila eiseniae</name>
    <dbReference type="NCBI Taxonomy" id="1969409"/>
    <lineage>
        <taxon>Bacteria</taxon>
        <taxon>Bacillati</taxon>
        <taxon>Actinomycetota</taxon>
        <taxon>Actinomycetes</taxon>
        <taxon>Micrococcales</taxon>
        <taxon>Microbacteriaceae</taxon>
        <taxon>Candidatus Lumbricidiphila</taxon>
    </lineage>
</organism>
<dbReference type="PANTHER" id="PTHR48080:SF4">
    <property type="entry name" value="GLUCARATE DEHYDRATASE"/>
    <property type="match status" value="1"/>
</dbReference>
<dbReference type="SMART" id="SM00922">
    <property type="entry name" value="MR_MLE"/>
    <property type="match status" value="1"/>
</dbReference>
<dbReference type="SFLD" id="SFLDG00055">
    <property type="entry name" value="glucarate_dehydratase"/>
    <property type="match status" value="1"/>
</dbReference>
<name>A0A2A6FS70_9MICO</name>
<dbReference type="AlphaFoldDB" id="A0A2A6FS70"/>
<protein>
    <recommendedName>
        <fullName evidence="3">glucarate dehydratase</fullName>
        <ecNumber evidence="3">4.2.1.40</ecNumber>
    </recommendedName>
</protein>
<dbReference type="EMBL" id="NAEP01000036">
    <property type="protein sequence ID" value="PDQ35273.1"/>
    <property type="molecule type" value="Genomic_DNA"/>
</dbReference>
<evidence type="ECO:0000256" key="2">
    <source>
        <dbReference type="ARBA" id="ARBA00005183"/>
    </source>
</evidence>
<dbReference type="GO" id="GO:0008872">
    <property type="term" value="F:glucarate dehydratase activity"/>
    <property type="evidence" value="ECO:0007669"/>
    <property type="project" value="UniProtKB-EC"/>
</dbReference>
<gene>
    <name evidence="6" type="ORF">B5766_06605</name>
</gene>
<reference evidence="7" key="1">
    <citation type="submission" date="2017-03" db="EMBL/GenBank/DDBJ databases">
        <authorList>
            <person name="Lund M.B."/>
        </authorList>
    </citation>
    <scope>NUCLEOTIDE SEQUENCE [LARGE SCALE GENOMIC DNA]</scope>
</reference>
<comment type="catalytic activity">
    <reaction evidence="1">
        <text>D-glucarate = 5-dehydro-4-deoxy-D-glucarate + H2O</text>
        <dbReference type="Rhea" id="RHEA:14573"/>
        <dbReference type="ChEBI" id="CHEBI:15377"/>
        <dbReference type="ChEBI" id="CHEBI:30612"/>
        <dbReference type="ChEBI" id="CHEBI:42819"/>
        <dbReference type="EC" id="4.2.1.40"/>
    </reaction>
</comment>
<dbReference type="Gene3D" id="3.20.20.120">
    <property type="entry name" value="Enolase-like C-terminal domain"/>
    <property type="match status" value="1"/>
</dbReference>
<evidence type="ECO:0000313" key="6">
    <source>
        <dbReference type="EMBL" id="PDQ35273.1"/>
    </source>
</evidence>
<comment type="caution">
    <text evidence="6">The sequence shown here is derived from an EMBL/GenBank/DDBJ whole genome shotgun (WGS) entry which is preliminary data.</text>
</comment>
<dbReference type="Pfam" id="PF02746">
    <property type="entry name" value="MR_MLE_N"/>
    <property type="match status" value="1"/>
</dbReference>
<dbReference type="InterPro" id="IPR013342">
    <property type="entry name" value="Mandelate_racemase_C"/>
</dbReference>